<dbReference type="EMBL" id="OV696698">
    <property type="protein sequence ID" value="CAH1243987.1"/>
    <property type="molecule type" value="Genomic_DNA"/>
</dbReference>
<sequence>MPLQTNIGGTRWLGACDYCKLGEEGQDAYVRSRFVHCYFMPAVAKESFLFAADGRAIKLPAVVGRSVVWARLRYIAWICAISTLLGVVVGILPIEVRRQGPVTTSWWPWALSALSAVLLGLAIFVTVYKPKASKESQQRYQRYLDGELPAPQDRGEQMAAAAEVHGGPADEIITIEPLMSSPGTRRANVKVPMAGRPTKRPTTRWELMIS</sequence>
<reference evidence="2" key="1">
    <citation type="submission" date="2022-01" db="EMBL/GenBank/DDBJ databases">
        <authorList>
            <person name="Braso-Vives M."/>
        </authorList>
    </citation>
    <scope>NUCLEOTIDE SEQUENCE</scope>
</reference>
<feature type="transmembrane region" description="Helical" evidence="1">
    <location>
        <begin position="74"/>
        <end position="94"/>
    </location>
</feature>
<keyword evidence="1" id="KW-0472">Membrane</keyword>
<organism evidence="2 3">
    <name type="scientific">Branchiostoma lanceolatum</name>
    <name type="common">Common lancelet</name>
    <name type="synonym">Amphioxus lanceolatum</name>
    <dbReference type="NCBI Taxonomy" id="7740"/>
    <lineage>
        <taxon>Eukaryota</taxon>
        <taxon>Metazoa</taxon>
        <taxon>Chordata</taxon>
        <taxon>Cephalochordata</taxon>
        <taxon>Leptocardii</taxon>
        <taxon>Amphioxiformes</taxon>
        <taxon>Branchiostomatidae</taxon>
        <taxon>Branchiostoma</taxon>
    </lineage>
</organism>
<proteinExistence type="predicted"/>
<evidence type="ECO:0000256" key="1">
    <source>
        <dbReference type="SAM" id="Phobius"/>
    </source>
</evidence>
<gene>
    <name evidence="2" type="primary">Hypp7187</name>
    <name evidence="2" type="ORF">BLAG_LOCUS6746</name>
</gene>
<evidence type="ECO:0000313" key="3">
    <source>
        <dbReference type="Proteomes" id="UP000838412"/>
    </source>
</evidence>
<keyword evidence="1" id="KW-1133">Transmembrane helix</keyword>
<dbReference type="OMA" id="IAWICAI"/>
<feature type="transmembrane region" description="Helical" evidence="1">
    <location>
        <begin position="106"/>
        <end position="128"/>
    </location>
</feature>
<protein>
    <submittedName>
        <fullName evidence="2">Hypp7187 protein</fullName>
    </submittedName>
</protein>
<evidence type="ECO:0000313" key="2">
    <source>
        <dbReference type="EMBL" id="CAH1243987.1"/>
    </source>
</evidence>
<keyword evidence="1" id="KW-0812">Transmembrane</keyword>
<dbReference type="Proteomes" id="UP000838412">
    <property type="component" value="Chromosome 13"/>
</dbReference>
<dbReference type="OrthoDB" id="10507682at2759"/>
<name>A0A8J9YYJ8_BRALA</name>
<dbReference type="AlphaFoldDB" id="A0A8J9YYJ8"/>
<keyword evidence="3" id="KW-1185">Reference proteome</keyword>
<accession>A0A8J9YYJ8</accession>